<evidence type="ECO:0000256" key="2">
    <source>
        <dbReference type="ARBA" id="ARBA00004651"/>
    </source>
</evidence>
<dbReference type="RefSeq" id="WP_354601153.1">
    <property type="nucleotide sequence ID" value="NZ_JBEWZI010000010.1"/>
</dbReference>
<dbReference type="InterPro" id="IPR013656">
    <property type="entry name" value="PAS_4"/>
</dbReference>
<dbReference type="SMART" id="SM01079">
    <property type="entry name" value="CHASE"/>
    <property type="match status" value="1"/>
</dbReference>
<evidence type="ECO:0000259" key="16">
    <source>
        <dbReference type="PROSITE" id="PS50110"/>
    </source>
</evidence>
<evidence type="ECO:0000313" key="21">
    <source>
        <dbReference type="EMBL" id="MET7014694.1"/>
    </source>
</evidence>
<dbReference type="InterPro" id="IPR006189">
    <property type="entry name" value="CHASE_dom"/>
</dbReference>
<feature type="domain" description="HPt" evidence="20">
    <location>
        <begin position="1217"/>
        <end position="1314"/>
    </location>
</feature>
<dbReference type="InterPro" id="IPR000700">
    <property type="entry name" value="PAS-assoc_C"/>
</dbReference>
<dbReference type="CDD" id="cd00082">
    <property type="entry name" value="HisKA"/>
    <property type="match status" value="1"/>
</dbReference>
<dbReference type="Pfam" id="PF03924">
    <property type="entry name" value="CHASE"/>
    <property type="match status" value="1"/>
</dbReference>
<feature type="transmembrane region" description="Helical" evidence="14">
    <location>
        <begin position="22"/>
        <end position="42"/>
    </location>
</feature>
<feature type="domain" description="Response regulatory" evidence="16">
    <location>
        <begin position="1046"/>
        <end position="1163"/>
    </location>
</feature>
<dbReference type="PROSITE" id="PS50110">
    <property type="entry name" value="RESPONSE_REGULATORY"/>
    <property type="match status" value="2"/>
</dbReference>
<dbReference type="Pfam" id="PF00072">
    <property type="entry name" value="Response_reg"/>
    <property type="match status" value="2"/>
</dbReference>
<dbReference type="SUPFAM" id="SSF52172">
    <property type="entry name" value="CheY-like"/>
    <property type="match status" value="2"/>
</dbReference>
<dbReference type="SMART" id="SM00387">
    <property type="entry name" value="HATPase_c"/>
    <property type="match status" value="1"/>
</dbReference>
<feature type="domain" description="PAS" evidence="17">
    <location>
        <begin position="371"/>
        <end position="423"/>
    </location>
</feature>
<keyword evidence="10" id="KW-0902">Two-component regulatory system</keyword>
<dbReference type="PROSITE" id="PS50839">
    <property type="entry name" value="CHASE"/>
    <property type="match status" value="1"/>
</dbReference>
<dbReference type="Pfam" id="PF00512">
    <property type="entry name" value="HisKA"/>
    <property type="match status" value="1"/>
</dbReference>
<evidence type="ECO:0000259" key="18">
    <source>
        <dbReference type="PROSITE" id="PS50113"/>
    </source>
</evidence>
<dbReference type="CDD" id="cd17546">
    <property type="entry name" value="REC_hyHK_CKI1_RcsC-like"/>
    <property type="match status" value="1"/>
</dbReference>
<dbReference type="PROSITE" id="PS50113">
    <property type="entry name" value="PAC"/>
    <property type="match status" value="1"/>
</dbReference>
<evidence type="ECO:0000259" key="19">
    <source>
        <dbReference type="PROSITE" id="PS50839"/>
    </source>
</evidence>
<feature type="domain" description="PAS" evidence="17">
    <location>
        <begin position="499"/>
        <end position="546"/>
    </location>
</feature>
<name>A0ABV2TLA3_9RHOO</name>
<dbReference type="NCBIfam" id="TIGR00229">
    <property type="entry name" value="sensory_box"/>
    <property type="match status" value="2"/>
</dbReference>
<evidence type="ECO:0000256" key="9">
    <source>
        <dbReference type="ARBA" id="ARBA00022989"/>
    </source>
</evidence>
<feature type="modified residue" description="4-aspartylphosphate" evidence="13">
    <location>
        <position position="1097"/>
    </location>
</feature>
<dbReference type="Gene3D" id="3.30.450.350">
    <property type="entry name" value="CHASE domain"/>
    <property type="match status" value="1"/>
</dbReference>
<dbReference type="InterPro" id="IPR001789">
    <property type="entry name" value="Sig_transdc_resp-reg_receiver"/>
</dbReference>
<dbReference type="SMART" id="SM00388">
    <property type="entry name" value="HisKA"/>
    <property type="match status" value="1"/>
</dbReference>
<dbReference type="PROSITE" id="PS50112">
    <property type="entry name" value="PAS"/>
    <property type="match status" value="2"/>
</dbReference>
<feature type="modified residue" description="Phosphohistidine" evidence="12">
    <location>
        <position position="1256"/>
    </location>
</feature>
<evidence type="ECO:0000256" key="12">
    <source>
        <dbReference type="PROSITE-ProRule" id="PRU00110"/>
    </source>
</evidence>
<organism evidence="21 22">
    <name type="scientific">Uliginosibacterium flavum</name>
    <dbReference type="NCBI Taxonomy" id="1396831"/>
    <lineage>
        <taxon>Bacteria</taxon>
        <taxon>Pseudomonadati</taxon>
        <taxon>Pseudomonadota</taxon>
        <taxon>Betaproteobacteria</taxon>
        <taxon>Rhodocyclales</taxon>
        <taxon>Zoogloeaceae</taxon>
        <taxon>Uliginosibacterium</taxon>
    </lineage>
</organism>
<keyword evidence="6 14" id="KW-0812">Transmembrane</keyword>
<evidence type="ECO:0000256" key="10">
    <source>
        <dbReference type="ARBA" id="ARBA00023012"/>
    </source>
</evidence>
<dbReference type="Pfam" id="PF02518">
    <property type="entry name" value="HATPase_c"/>
    <property type="match status" value="1"/>
</dbReference>
<protein>
    <recommendedName>
        <fullName evidence="3">histidine kinase</fullName>
        <ecNumber evidence="3">2.7.13.3</ecNumber>
    </recommendedName>
</protein>
<accession>A0ABV2TLA3</accession>
<feature type="domain" description="Histidine kinase" evidence="15">
    <location>
        <begin position="658"/>
        <end position="879"/>
    </location>
</feature>
<dbReference type="Gene3D" id="3.30.565.10">
    <property type="entry name" value="Histidine kinase-like ATPase, C-terminal domain"/>
    <property type="match status" value="1"/>
</dbReference>
<dbReference type="CDD" id="cd00130">
    <property type="entry name" value="PAS"/>
    <property type="match status" value="2"/>
</dbReference>
<sequence length="1392" mass="151157">MNQAELPVSPAGATQAVKLWRALPWLVLGLSLMITVAGWHLARRNVQQNRESVFADAVANARHDIEQRMETYRQVLLGAGGLVRASNDVSREEFQTYFQTLQLSHRYSGVTGVGYAVVFGPDELAAHERRLRADGFPAYRVLPPGRRSRYSAIIYGAPETADNQRALGMDMLTEETRRHAMDRARDSGQTALSGKLRLFLGADAANQTSMIMYVPVYRTGAPVASLEQRRSALIGYVFAAFRMDELLAGIFGKQQNSGLDLQLYDGKQVSAQQLLYDSAVHQVPEALSGSEALHTETRLELPGGQWTAAFQARRSLLETSASSLPELILGGGLLLDGMLFALLLIYSHSERRILAKANEKAEAMTAELRASEGRFRQVVQASPGGLLLVDPHGRVEMANAQAEHIFGYAPEGLLGVEVELLMPVSLRDVHHGQRGAYMQQPAERAMGAGRDLRGLRLDGREFDIEIALCPLQTERGNRVLAAVTDISERRARTQLEASTRALMQGVIDAASEFSIIATAPDGLITMFNTGAQRMLGYSAEEMVGKQTPAIIHDPIELRARGEELSQEAGEHIEGFDVFVHAARAGRTEAREWRYFRKDGSSLPVSLTVSAIPGVEGTPGGFIGIAYDISARRQTERALAEARDHAEATSRSKTEFLSNMSHEIRTPLNAVLGMAQLLGFGRLEPEQREYLRMIERSGKTLLSILNDILDFSKIEAGRLELAPVPFYMQDLTDGLADIMQSSAADKDLDLSIDIDPTVPACLLGDQLRLQQILINLLGNAIKFTQQGEVNLRIHLVEADEDAVKLRFTVRDTGIGMSEEQIGRLFQPFSQADNSMTRKFGGSGLGLAICKRLVEMMGGTIGVSSTPNHGSSFRFTARLPRVPQGQGVLSASLDELQVRDVLLVESSATAAGSIASAANALGVNCENCASESEAMARIITRGRAHDVVLIDWNMPDRGRSQLLTQLRGKAAARHTIVLAISSVFGREALNADPLAVSLDGVLVKPVTSSTLLDCVMQACAKRDSSRDLRKLMQVPELQLRARSLRGARLLLVEDNSINQLVARGILQQAGAVLDVANNGQEAVDRLRQHPGLYVMVLMDVQMPVMDGITATRIIREELGLALPIVAMTAGVLQSQRDECMAAGMTDFLSKPLDAQLTIDTLDRVLLGSAYVEPAVVAPASAAPADEAPPAVDLPVPELEAGEGVDGLDRAGALARIGRNQTLYRELLLQFRIEASELPIETQRSLDSGALRDAGRGFHTLKSTAASIGANALAALAQTGEMAMHDSDLALAQQSLNDIRVELERLLPAISRSLEQHKLSPAQAASAVTGVDRVALEQLLEQLRRHDLDALDAFEYLRAGLPGSFGSVDSERLTILISALDFDPAAALLERLMKQ</sequence>
<evidence type="ECO:0000256" key="14">
    <source>
        <dbReference type="SAM" id="Phobius"/>
    </source>
</evidence>
<comment type="caution">
    <text evidence="21">The sequence shown here is derived from an EMBL/GenBank/DDBJ whole genome shotgun (WGS) entry which is preliminary data.</text>
</comment>
<dbReference type="Proteomes" id="UP001549691">
    <property type="component" value="Unassembled WGS sequence"/>
</dbReference>
<evidence type="ECO:0000256" key="6">
    <source>
        <dbReference type="ARBA" id="ARBA00022692"/>
    </source>
</evidence>
<dbReference type="Pfam" id="PF08448">
    <property type="entry name" value="PAS_4"/>
    <property type="match status" value="1"/>
</dbReference>
<keyword evidence="7" id="KW-0547">Nucleotide-binding</keyword>
<evidence type="ECO:0000313" key="22">
    <source>
        <dbReference type="Proteomes" id="UP001549691"/>
    </source>
</evidence>
<dbReference type="PROSITE" id="PS50894">
    <property type="entry name" value="HPT"/>
    <property type="match status" value="1"/>
</dbReference>
<dbReference type="InterPro" id="IPR042240">
    <property type="entry name" value="CHASE_sf"/>
</dbReference>
<dbReference type="EMBL" id="JBEWZI010000010">
    <property type="protein sequence ID" value="MET7014694.1"/>
    <property type="molecule type" value="Genomic_DNA"/>
</dbReference>
<feature type="modified residue" description="4-aspartylphosphate" evidence="13">
    <location>
        <position position="949"/>
    </location>
</feature>
<dbReference type="SUPFAM" id="SSF47226">
    <property type="entry name" value="Histidine-containing phosphotransfer domain, HPT domain"/>
    <property type="match status" value="1"/>
</dbReference>
<dbReference type="SUPFAM" id="SSF55785">
    <property type="entry name" value="PYP-like sensor domain (PAS domain)"/>
    <property type="match status" value="2"/>
</dbReference>
<dbReference type="Gene3D" id="3.40.50.2300">
    <property type="match status" value="2"/>
</dbReference>
<dbReference type="InterPro" id="IPR036641">
    <property type="entry name" value="HPT_dom_sf"/>
</dbReference>
<dbReference type="InterPro" id="IPR035965">
    <property type="entry name" value="PAS-like_dom_sf"/>
</dbReference>
<proteinExistence type="predicted"/>
<dbReference type="PRINTS" id="PR00344">
    <property type="entry name" value="BCTRLSENSOR"/>
</dbReference>
<evidence type="ECO:0000256" key="8">
    <source>
        <dbReference type="ARBA" id="ARBA00022840"/>
    </source>
</evidence>
<evidence type="ECO:0000256" key="7">
    <source>
        <dbReference type="ARBA" id="ARBA00022741"/>
    </source>
</evidence>
<evidence type="ECO:0000259" key="15">
    <source>
        <dbReference type="PROSITE" id="PS50109"/>
    </source>
</evidence>
<keyword evidence="22" id="KW-1185">Reference proteome</keyword>
<dbReference type="InterPro" id="IPR036097">
    <property type="entry name" value="HisK_dim/P_sf"/>
</dbReference>
<reference evidence="21 22" key="1">
    <citation type="submission" date="2024-07" db="EMBL/GenBank/DDBJ databases">
        <title>Uliginosibacterium flavum JJ3220;KACC:17644.</title>
        <authorList>
            <person name="Kim M.K."/>
        </authorList>
    </citation>
    <scope>NUCLEOTIDE SEQUENCE [LARGE SCALE GENOMIC DNA]</scope>
    <source>
        <strain evidence="21 22">KACC:17644</strain>
    </source>
</reference>
<feature type="domain" description="PAC" evidence="18">
    <location>
        <begin position="588"/>
        <end position="640"/>
    </location>
</feature>
<dbReference type="PROSITE" id="PS50109">
    <property type="entry name" value="HIS_KIN"/>
    <property type="match status" value="1"/>
</dbReference>
<evidence type="ECO:0000256" key="5">
    <source>
        <dbReference type="ARBA" id="ARBA00022553"/>
    </source>
</evidence>
<dbReference type="CDD" id="cd16922">
    <property type="entry name" value="HATPase_EvgS-ArcB-TorS-like"/>
    <property type="match status" value="1"/>
</dbReference>
<dbReference type="InterPro" id="IPR000014">
    <property type="entry name" value="PAS"/>
</dbReference>
<dbReference type="InterPro" id="IPR004358">
    <property type="entry name" value="Sig_transdc_His_kin-like_C"/>
</dbReference>
<evidence type="ECO:0000259" key="17">
    <source>
        <dbReference type="PROSITE" id="PS50112"/>
    </source>
</evidence>
<comment type="subcellular location">
    <subcellularLocation>
        <location evidence="2">Cell membrane</location>
        <topology evidence="2">Multi-pass membrane protein</topology>
    </subcellularLocation>
</comment>
<dbReference type="SUPFAM" id="SSF47384">
    <property type="entry name" value="Homodimeric domain of signal transducing histidine kinase"/>
    <property type="match status" value="1"/>
</dbReference>
<evidence type="ECO:0000256" key="1">
    <source>
        <dbReference type="ARBA" id="ARBA00000085"/>
    </source>
</evidence>
<keyword evidence="4" id="KW-1003">Cell membrane</keyword>
<dbReference type="EC" id="2.7.13.3" evidence="3"/>
<dbReference type="Pfam" id="PF13426">
    <property type="entry name" value="PAS_9"/>
    <property type="match status" value="1"/>
</dbReference>
<feature type="domain" description="CHASE" evidence="19">
    <location>
        <begin position="85"/>
        <end position="309"/>
    </location>
</feature>
<dbReference type="Pfam" id="PF01627">
    <property type="entry name" value="Hpt"/>
    <property type="match status" value="1"/>
</dbReference>
<dbReference type="PANTHER" id="PTHR45339">
    <property type="entry name" value="HYBRID SIGNAL TRANSDUCTION HISTIDINE KINASE J"/>
    <property type="match status" value="1"/>
</dbReference>
<dbReference type="PANTHER" id="PTHR45339:SF1">
    <property type="entry name" value="HYBRID SIGNAL TRANSDUCTION HISTIDINE KINASE J"/>
    <property type="match status" value="1"/>
</dbReference>
<keyword evidence="9 14" id="KW-1133">Transmembrane helix</keyword>
<evidence type="ECO:0000256" key="4">
    <source>
        <dbReference type="ARBA" id="ARBA00022475"/>
    </source>
</evidence>
<gene>
    <name evidence="21" type="ORF">ABXR19_10885</name>
</gene>
<keyword evidence="8" id="KW-0067">ATP-binding</keyword>
<comment type="catalytic activity">
    <reaction evidence="1">
        <text>ATP + protein L-histidine = ADP + protein N-phospho-L-histidine.</text>
        <dbReference type="EC" id="2.7.13.3"/>
    </reaction>
</comment>
<dbReference type="SUPFAM" id="SSF55874">
    <property type="entry name" value="ATPase domain of HSP90 chaperone/DNA topoisomerase II/histidine kinase"/>
    <property type="match status" value="1"/>
</dbReference>
<dbReference type="InterPro" id="IPR003594">
    <property type="entry name" value="HATPase_dom"/>
</dbReference>
<evidence type="ECO:0000256" key="11">
    <source>
        <dbReference type="ARBA" id="ARBA00023136"/>
    </source>
</evidence>
<dbReference type="InterPro" id="IPR003661">
    <property type="entry name" value="HisK_dim/P_dom"/>
</dbReference>
<dbReference type="SMART" id="SM00091">
    <property type="entry name" value="PAS"/>
    <property type="match status" value="2"/>
</dbReference>
<dbReference type="InterPro" id="IPR011006">
    <property type="entry name" value="CheY-like_superfamily"/>
</dbReference>
<keyword evidence="5 13" id="KW-0597">Phosphoprotein</keyword>
<evidence type="ECO:0000256" key="13">
    <source>
        <dbReference type="PROSITE-ProRule" id="PRU00169"/>
    </source>
</evidence>
<dbReference type="InterPro" id="IPR001610">
    <property type="entry name" value="PAC"/>
</dbReference>
<dbReference type="InterPro" id="IPR036890">
    <property type="entry name" value="HATPase_C_sf"/>
</dbReference>
<evidence type="ECO:0000256" key="3">
    <source>
        <dbReference type="ARBA" id="ARBA00012438"/>
    </source>
</evidence>
<dbReference type="Gene3D" id="1.10.287.130">
    <property type="match status" value="1"/>
</dbReference>
<dbReference type="Gene3D" id="1.20.120.160">
    <property type="entry name" value="HPT domain"/>
    <property type="match status" value="1"/>
</dbReference>
<dbReference type="Gene3D" id="3.30.450.20">
    <property type="entry name" value="PAS domain"/>
    <property type="match status" value="2"/>
</dbReference>
<dbReference type="InterPro" id="IPR005467">
    <property type="entry name" value="His_kinase_dom"/>
</dbReference>
<keyword evidence="11 14" id="KW-0472">Membrane</keyword>
<evidence type="ECO:0000259" key="20">
    <source>
        <dbReference type="PROSITE" id="PS50894"/>
    </source>
</evidence>
<dbReference type="SMART" id="SM00086">
    <property type="entry name" value="PAC"/>
    <property type="match status" value="2"/>
</dbReference>
<dbReference type="InterPro" id="IPR008207">
    <property type="entry name" value="Sig_transdc_His_kin_Hpt_dom"/>
</dbReference>
<dbReference type="SMART" id="SM00448">
    <property type="entry name" value="REC"/>
    <property type="match status" value="2"/>
</dbReference>
<feature type="transmembrane region" description="Helical" evidence="14">
    <location>
        <begin position="327"/>
        <end position="346"/>
    </location>
</feature>
<feature type="domain" description="Response regulatory" evidence="16">
    <location>
        <begin position="898"/>
        <end position="1017"/>
    </location>
</feature>